<dbReference type="GO" id="GO:0003723">
    <property type="term" value="F:RNA binding"/>
    <property type="evidence" value="ECO:0007669"/>
    <property type="project" value="InterPro"/>
</dbReference>
<dbReference type="InterPro" id="IPR001374">
    <property type="entry name" value="R3H_dom"/>
</dbReference>
<reference evidence="3" key="1">
    <citation type="submission" date="2020-06" db="EMBL/GenBank/DDBJ databases">
        <title>Legume-microbial interactions unlock mineral nutrients during tropical forest succession.</title>
        <authorList>
            <person name="Epihov D.Z."/>
        </authorList>
    </citation>
    <scope>NUCLEOTIDE SEQUENCE [LARGE SCALE GENOMIC DNA]</scope>
    <source>
        <strain evidence="3">Pan2503</strain>
    </source>
</reference>
<keyword evidence="4" id="KW-1185">Reference proteome</keyword>
<feature type="compositionally biased region" description="Basic and acidic residues" evidence="1">
    <location>
        <begin position="186"/>
        <end position="213"/>
    </location>
</feature>
<dbReference type="PANTHER" id="PTHR35800:SF1">
    <property type="entry name" value="RNA-BINDING PROTEIN KHPB"/>
    <property type="match status" value="1"/>
</dbReference>
<keyword evidence="3" id="KW-0238">DNA-binding</keyword>
<evidence type="ECO:0000256" key="1">
    <source>
        <dbReference type="SAM" id="MobiDB-lite"/>
    </source>
</evidence>
<dbReference type="GO" id="GO:0003677">
    <property type="term" value="F:DNA binding"/>
    <property type="evidence" value="ECO:0007669"/>
    <property type="project" value="UniProtKB-KW"/>
</dbReference>
<dbReference type="Gene3D" id="3.30.1370.50">
    <property type="entry name" value="R3H-like domain"/>
    <property type="match status" value="1"/>
</dbReference>
<feature type="region of interest" description="Disordered" evidence="1">
    <location>
        <begin position="168"/>
        <end position="213"/>
    </location>
</feature>
<evidence type="ECO:0000313" key="3">
    <source>
        <dbReference type="EMBL" id="MBA0087061.1"/>
    </source>
</evidence>
<sequence>MTERKYSVASIAVQVDGFLRPLLQDGGFHLKYEVHDAEPAADDFETPDVVVKFTGPDVDRLLANRAELLLALEHVTMEMLRVPSEDHSRISFDANDYRLLRIEELRLSATTAADKVKRTGVPFRFNPMNSRERRVIHLALRTEPAVRSESIGTGPSRQVVVYPAGMASIPDLPPLPEPRHGGGGGPRRDGPRRDGPRRGGPRRDRPRSRDTRH</sequence>
<comment type="caution">
    <text evidence="3">The sequence shown here is derived from an EMBL/GenBank/DDBJ whole genome shotgun (WGS) entry which is preliminary data.</text>
</comment>
<evidence type="ECO:0000259" key="2">
    <source>
        <dbReference type="PROSITE" id="PS51061"/>
    </source>
</evidence>
<dbReference type="SMART" id="SM00393">
    <property type="entry name" value="R3H"/>
    <property type="match status" value="1"/>
</dbReference>
<dbReference type="Proteomes" id="UP000567293">
    <property type="component" value="Unassembled WGS sequence"/>
</dbReference>
<dbReference type="InterPro" id="IPR036867">
    <property type="entry name" value="R3H_dom_sf"/>
</dbReference>
<dbReference type="InterPro" id="IPR039247">
    <property type="entry name" value="KhpB"/>
</dbReference>
<organism evidence="3 4">
    <name type="scientific">Candidatus Acidiferrum panamense</name>
    <dbReference type="NCBI Taxonomy" id="2741543"/>
    <lineage>
        <taxon>Bacteria</taxon>
        <taxon>Pseudomonadati</taxon>
        <taxon>Acidobacteriota</taxon>
        <taxon>Terriglobia</taxon>
        <taxon>Candidatus Acidiferrales</taxon>
        <taxon>Candidatus Acidiferrum</taxon>
    </lineage>
</organism>
<dbReference type="PANTHER" id="PTHR35800">
    <property type="entry name" value="PROTEIN JAG"/>
    <property type="match status" value="1"/>
</dbReference>
<dbReference type="Gene3D" id="3.30.300.20">
    <property type="match status" value="1"/>
</dbReference>
<dbReference type="InterPro" id="IPR034079">
    <property type="entry name" value="R3H_KhpB"/>
</dbReference>
<dbReference type="AlphaFoldDB" id="A0A7V8SYK9"/>
<gene>
    <name evidence="3" type="ORF">HRJ53_18920</name>
</gene>
<protein>
    <submittedName>
        <fullName evidence="3">Single-stranded DNA-binding protein</fullName>
    </submittedName>
</protein>
<evidence type="ECO:0000313" key="4">
    <source>
        <dbReference type="Proteomes" id="UP000567293"/>
    </source>
</evidence>
<dbReference type="Pfam" id="PF01424">
    <property type="entry name" value="R3H"/>
    <property type="match status" value="1"/>
</dbReference>
<name>A0A7V8SYK9_9BACT</name>
<dbReference type="SUPFAM" id="SSF82708">
    <property type="entry name" value="R3H domain"/>
    <property type="match status" value="1"/>
</dbReference>
<dbReference type="PROSITE" id="PS51061">
    <property type="entry name" value="R3H"/>
    <property type="match status" value="1"/>
</dbReference>
<accession>A0A7V8SYK9</accession>
<dbReference type="CDD" id="cd02644">
    <property type="entry name" value="R3H_jag"/>
    <property type="match status" value="1"/>
</dbReference>
<dbReference type="EMBL" id="JACDQQ010001810">
    <property type="protein sequence ID" value="MBA0087061.1"/>
    <property type="molecule type" value="Genomic_DNA"/>
</dbReference>
<dbReference type="InterPro" id="IPR015946">
    <property type="entry name" value="KH_dom-like_a/b"/>
</dbReference>
<proteinExistence type="predicted"/>
<feature type="domain" description="R3H" evidence="2">
    <location>
        <begin position="99"/>
        <end position="165"/>
    </location>
</feature>